<sequence length="996" mass="112076">MSLANALTTFYDQSGSVDLLDEAIVHYHECVDLHPPGDSNRPRTLYNLSNALQMRYEHMGSKEDLEESIACTRESLILCPPGHPRRSAHLDNFANGHIMRYQSSGLAEDLDLAISSHREALGLRPPGNPDRDLSLNNLAYSLQTRYDQVGRMEDLNEAVSYYHELLELLSSDHPTYRDCINNFANALHCRYVSSGGPQDLADSITYYEKVLSITPPENPRRYSALNNLCDSLKTRYDQMGDINDIEKAISYGREALSITLPSNPHRANFLSTLSDALQALYNHTGRVEEVEDAISYRREVLSLRPVGHPNHPSSLTDFAAALQSRYNHLENLSDIEEAIICLQESLSFCPTGNPHRFYSLENLANALMVRYERLGREDDIDNSVAYHREAIELCPSGNPIHPISLTNLACALHTRYDNRRRLEDLSEAIQLHRKSLSILPPAHPNRALMLTNFADALFSYYKEIGESKDIEESISTHRSVVDDLRPPGHPDRSRSLRSLANALLSRFEKNQKSKDFQEAFQLYEDATSDGTSIPSHRLTAAIFWMNEARTREHKSLLTACKACLQLVHRCLISHGNVESQQRFLATANVPRSLASDAASAAISAGDLELAVELLEQGRAILWSKVDAYKYPLEQLRQVEQGGELADRLEILGSQLEHLVLLSRKWTNDGAGSTTEWFLDNQARSHRILSEEWEEVITAIRKIDGFENFLQAAPFRTLQLAAENGPAILINVSKYRCDAIIIVRNGPPVLVPLAHIQTKDLLAHIVDVLASEMGAKQAKCSGRAYNTPNARLTVKWRVSFTRTSNHKAVKCSRILRNEMVEDESENIQRYAKHANVLMGPKATRRAVLSGLKQHPWVHLACHGRLGDKGQPFRASFELYDKPLTLLDVIRARLPNAEFAFLSACHSASGDANTRDENIHLSAAMQFCGFRSVVGTLWEMNDEDGPTISQEFYRYMFRSSERSPSFTDSAEALNHAVRAMRKAKVPIEHWVMFVHIGA</sequence>
<organism evidence="1 2">
    <name type="scientific">Psilocybe cubensis</name>
    <name type="common">Psychedelic mushroom</name>
    <name type="synonym">Stropharia cubensis</name>
    <dbReference type="NCBI Taxonomy" id="181762"/>
    <lineage>
        <taxon>Eukaryota</taxon>
        <taxon>Fungi</taxon>
        <taxon>Dikarya</taxon>
        <taxon>Basidiomycota</taxon>
        <taxon>Agaricomycotina</taxon>
        <taxon>Agaricomycetes</taxon>
        <taxon>Agaricomycetidae</taxon>
        <taxon>Agaricales</taxon>
        <taxon>Agaricineae</taxon>
        <taxon>Strophariaceae</taxon>
        <taxon>Psilocybe</taxon>
    </lineage>
</organism>
<protein>
    <submittedName>
        <fullName evidence="1">Uncharacterized protein</fullName>
    </submittedName>
</protein>
<dbReference type="Proteomes" id="UP000664032">
    <property type="component" value="Unassembled WGS sequence"/>
</dbReference>
<name>A0ACB8GGV1_PSICU</name>
<accession>A0ACB8GGV1</accession>
<dbReference type="EMBL" id="JAFIQS020000013">
    <property type="protein sequence ID" value="KAH9474304.1"/>
    <property type="molecule type" value="Genomic_DNA"/>
</dbReference>
<reference evidence="1" key="1">
    <citation type="submission" date="2021-10" db="EMBL/GenBank/DDBJ databases">
        <title>Psilocybe cubensis genome.</title>
        <authorList>
            <person name="Mckernan K.J."/>
            <person name="Crawford S."/>
            <person name="Trippe A."/>
            <person name="Kane L.T."/>
            <person name="Mclaughlin S."/>
        </authorList>
    </citation>
    <scope>NUCLEOTIDE SEQUENCE</scope>
    <source>
        <strain evidence="1">MGC-MH-2018</strain>
    </source>
</reference>
<gene>
    <name evidence="1" type="ORF">JR316_0012762</name>
</gene>
<evidence type="ECO:0000313" key="1">
    <source>
        <dbReference type="EMBL" id="KAH9474304.1"/>
    </source>
</evidence>
<proteinExistence type="predicted"/>
<evidence type="ECO:0000313" key="2">
    <source>
        <dbReference type="Proteomes" id="UP000664032"/>
    </source>
</evidence>
<comment type="caution">
    <text evidence="1">The sequence shown here is derived from an EMBL/GenBank/DDBJ whole genome shotgun (WGS) entry which is preliminary data.</text>
</comment>
<keyword evidence="2" id="KW-1185">Reference proteome</keyword>